<dbReference type="SUPFAM" id="SSF55729">
    <property type="entry name" value="Acyl-CoA N-acyltransferases (Nat)"/>
    <property type="match status" value="1"/>
</dbReference>
<dbReference type="InterPro" id="IPR016181">
    <property type="entry name" value="Acyl_CoA_acyltransferase"/>
</dbReference>
<feature type="domain" description="N-acetyltransferase" evidence="1">
    <location>
        <begin position="8"/>
        <end position="161"/>
    </location>
</feature>
<evidence type="ECO:0000313" key="3">
    <source>
        <dbReference type="Proteomes" id="UP000273982"/>
    </source>
</evidence>
<dbReference type="PROSITE" id="PS51186">
    <property type="entry name" value="GNAT"/>
    <property type="match status" value="1"/>
</dbReference>
<evidence type="ECO:0000259" key="1">
    <source>
        <dbReference type="PROSITE" id="PS51186"/>
    </source>
</evidence>
<sequence length="169" mass="17712">MARSAQTPGLRPFLATDAATLAALFRASVEALAADDYDDAQREAWASAADDEAAFTSRLADALTIVALVDGNIAGFAALRDNKIFDMLYVRPDMARKGVGSALAEAIEKLAAARGTTLLTVEASDAAQDFFAARGYVATTRNMKTVAGQWLGNTTMTKELAAPAAGRAH</sequence>
<accession>A0A3G8M4R9</accession>
<keyword evidence="2" id="KW-0808">Transferase</keyword>
<dbReference type="InterPro" id="IPR052564">
    <property type="entry name" value="N-acetyltrans/Recomb-assoc"/>
</dbReference>
<evidence type="ECO:0000313" key="2">
    <source>
        <dbReference type="EMBL" id="AZG76102.1"/>
    </source>
</evidence>
<reference evidence="2 3" key="1">
    <citation type="submission" date="2018-11" db="EMBL/GenBank/DDBJ databases">
        <title>Genome squencing of methanotrophic bacteria isolated from alkaline groundwater in Korea.</title>
        <authorList>
            <person name="Nguyen L.N."/>
        </authorList>
    </citation>
    <scope>NUCLEOTIDE SEQUENCE [LARGE SCALE GENOMIC DNA]</scope>
    <source>
        <strain evidence="2 3">GW6</strain>
    </source>
</reference>
<organism evidence="2 3">
    <name type="scientific">Methylocystis rosea</name>
    <dbReference type="NCBI Taxonomy" id="173366"/>
    <lineage>
        <taxon>Bacteria</taxon>
        <taxon>Pseudomonadati</taxon>
        <taxon>Pseudomonadota</taxon>
        <taxon>Alphaproteobacteria</taxon>
        <taxon>Hyphomicrobiales</taxon>
        <taxon>Methylocystaceae</taxon>
        <taxon>Methylocystis</taxon>
    </lineage>
</organism>
<dbReference type="PANTHER" id="PTHR43451">
    <property type="entry name" value="ACETYLTRANSFERASE (GNAT) FAMILY PROTEIN"/>
    <property type="match status" value="1"/>
</dbReference>
<dbReference type="RefSeq" id="WP_124737931.1">
    <property type="nucleotide sequence ID" value="NZ_CP034086.1"/>
</dbReference>
<name>A0A3G8M4R9_9HYPH</name>
<dbReference type="PANTHER" id="PTHR43451:SF1">
    <property type="entry name" value="ACETYLTRANSFERASE"/>
    <property type="match status" value="1"/>
</dbReference>
<dbReference type="AlphaFoldDB" id="A0A3G8M4R9"/>
<dbReference type="EMBL" id="CP034086">
    <property type="protein sequence ID" value="AZG76102.1"/>
    <property type="molecule type" value="Genomic_DNA"/>
</dbReference>
<gene>
    <name evidence="2" type="ORF">EHO51_04780</name>
</gene>
<dbReference type="Gene3D" id="3.40.630.30">
    <property type="match status" value="1"/>
</dbReference>
<dbReference type="CDD" id="cd04301">
    <property type="entry name" value="NAT_SF"/>
    <property type="match status" value="1"/>
</dbReference>
<dbReference type="InterPro" id="IPR000182">
    <property type="entry name" value="GNAT_dom"/>
</dbReference>
<dbReference type="Pfam" id="PF13673">
    <property type="entry name" value="Acetyltransf_10"/>
    <property type="match status" value="1"/>
</dbReference>
<dbReference type="Proteomes" id="UP000273982">
    <property type="component" value="Chromosome"/>
</dbReference>
<dbReference type="GO" id="GO:0016747">
    <property type="term" value="F:acyltransferase activity, transferring groups other than amino-acyl groups"/>
    <property type="evidence" value="ECO:0007669"/>
    <property type="project" value="InterPro"/>
</dbReference>
<dbReference type="KEGG" id="mros:EHO51_04780"/>
<protein>
    <submittedName>
        <fullName evidence="2">GNAT family N-acetyltransferase</fullName>
    </submittedName>
</protein>
<proteinExistence type="predicted"/>